<evidence type="ECO:0000313" key="3">
    <source>
        <dbReference type="Proteomes" id="UP000250043"/>
    </source>
</evidence>
<feature type="transmembrane region" description="Helical" evidence="1">
    <location>
        <begin position="47"/>
        <end position="69"/>
    </location>
</feature>
<accession>A0A8E2DKB9</accession>
<keyword evidence="3" id="KW-1185">Reference proteome</keyword>
<dbReference type="Proteomes" id="UP000250043">
    <property type="component" value="Unassembled WGS sequence"/>
</dbReference>
<dbReference type="EMBL" id="KV722572">
    <property type="protein sequence ID" value="OCH85633.1"/>
    <property type="molecule type" value="Genomic_DNA"/>
</dbReference>
<evidence type="ECO:0000256" key="1">
    <source>
        <dbReference type="SAM" id="Phobius"/>
    </source>
</evidence>
<organism evidence="2 3">
    <name type="scientific">Obba rivulosa</name>
    <dbReference type="NCBI Taxonomy" id="1052685"/>
    <lineage>
        <taxon>Eukaryota</taxon>
        <taxon>Fungi</taxon>
        <taxon>Dikarya</taxon>
        <taxon>Basidiomycota</taxon>
        <taxon>Agaricomycotina</taxon>
        <taxon>Agaricomycetes</taxon>
        <taxon>Polyporales</taxon>
        <taxon>Gelatoporiaceae</taxon>
        <taxon>Obba</taxon>
    </lineage>
</organism>
<protein>
    <submittedName>
        <fullName evidence="2">Uncharacterized protein</fullName>
    </submittedName>
</protein>
<reference evidence="2 3" key="1">
    <citation type="submission" date="2016-07" db="EMBL/GenBank/DDBJ databases">
        <title>Draft genome of the white-rot fungus Obba rivulosa 3A-2.</title>
        <authorList>
            <consortium name="DOE Joint Genome Institute"/>
            <person name="Miettinen O."/>
            <person name="Riley R."/>
            <person name="Acob R."/>
            <person name="Barry K."/>
            <person name="Cullen D."/>
            <person name="De Vries R."/>
            <person name="Hainaut M."/>
            <person name="Hatakka A."/>
            <person name="Henrissat B."/>
            <person name="Hilden K."/>
            <person name="Kuo R."/>
            <person name="Labutti K."/>
            <person name="Lipzen A."/>
            <person name="Makela M.R."/>
            <person name="Sandor L."/>
            <person name="Spatafora J.W."/>
            <person name="Grigoriev I.V."/>
            <person name="Hibbett D.S."/>
        </authorList>
    </citation>
    <scope>NUCLEOTIDE SEQUENCE [LARGE SCALE GENOMIC DNA]</scope>
    <source>
        <strain evidence="2 3">3A-2</strain>
    </source>
</reference>
<gene>
    <name evidence="2" type="ORF">OBBRIDRAFT_295281</name>
</gene>
<dbReference type="AlphaFoldDB" id="A0A8E2DKB9"/>
<name>A0A8E2DKB9_9APHY</name>
<keyword evidence="1" id="KW-1133">Transmembrane helix</keyword>
<sequence>MSSVLSDSSCLFGTTCLSIPVTSKTRTSSVVITDKTSSADASSLPSMMYLCTIIDILIAPHDFFVLFVTRWACGCHQRKRHVIAFAMDIPSSRKRYCANSCAMCQTMRHTTTLVGMLLTKFICERR</sequence>
<proteinExistence type="predicted"/>
<evidence type="ECO:0000313" key="2">
    <source>
        <dbReference type="EMBL" id="OCH85633.1"/>
    </source>
</evidence>
<keyword evidence="1" id="KW-0812">Transmembrane</keyword>
<keyword evidence="1" id="KW-0472">Membrane</keyword>